<gene>
    <name evidence="2" type="ORF">BECKTC1821E_GA0114239_100716</name>
</gene>
<evidence type="ECO:0000256" key="1">
    <source>
        <dbReference type="SAM" id="MobiDB-lite"/>
    </source>
</evidence>
<organism evidence="2">
    <name type="scientific">Candidatus Kentrum sp. TC</name>
    <dbReference type="NCBI Taxonomy" id="2126339"/>
    <lineage>
        <taxon>Bacteria</taxon>
        <taxon>Pseudomonadati</taxon>
        <taxon>Pseudomonadota</taxon>
        <taxon>Gammaproteobacteria</taxon>
        <taxon>Candidatus Kentrum</taxon>
    </lineage>
</organism>
<dbReference type="AlphaFoldDB" id="A0A450YFR0"/>
<sequence>MSFAHMEHMIGATGHNPAFSNREAMEPPSPACAVNSRSGISSEIAPCWKGATISLGVSRVKADLDQGGRKQSVDWGG</sequence>
<name>A0A450YFR0_9GAMM</name>
<accession>A0A450YFR0</accession>
<feature type="region of interest" description="Disordered" evidence="1">
    <location>
        <begin position="1"/>
        <end position="36"/>
    </location>
</feature>
<dbReference type="EMBL" id="CAADFT010000007">
    <property type="protein sequence ID" value="VFK40371.1"/>
    <property type="molecule type" value="Genomic_DNA"/>
</dbReference>
<evidence type="ECO:0000313" key="2">
    <source>
        <dbReference type="EMBL" id="VFK40371.1"/>
    </source>
</evidence>
<protein>
    <submittedName>
        <fullName evidence="2">Uncharacterized protein</fullName>
    </submittedName>
</protein>
<reference evidence="2" key="1">
    <citation type="submission" date="2019-02" db="EMBL/GenBank/DDBJ databases">
        <authorList>
            <person name="Gruber-Vodicka R. H."/>
            <person name="Seah K. B. B."/>
        </authorList>
    </citation>
    <scope>NUCLEOTIDE SEQUENCE</scope>
    <source>
        <strain evidence="2">BECK_BZ125</strain>
    </source>
</reference>
<proteinExistence type="predicted"/>